<dbReference type="GO" id="GO:0016787">
    <property type="term" value="F:hydrolase activity"/>
    <property type="evidence" value="ECO:0007669"/>
    <property type="project" value="UniProtKB-KW"/>
</dbReference>
<accession>A0ABU1JGB5</accession>
<keyword evidence="1" id="KW-0732">Signal</keyword>
<dbReference type="RefSeq" id="WP_309800292.1">
    <property type="nucleotide sequence ID" value="NZ_BAAAHY010000006.1"/>
</dbReference>
<organism evidence="2 3">
    <name type="scientific">Arthrobacter russicus</name>
    <dbReference type="NCBI Taxonomy" id="172040"/>
    <lineage>
        <taxon>Bacteria</taxon>
        <taxon>Bacillati</taxon>
        <taxon>Actinomycetota</taxon>
        <taxon>Actinomycetes</taxon>
        <taxon>Micrococcales</taxon>
        <taxon>Micrococcaceae</taxon>
        <taxon>Arthrobacter</taxon>
    </lineage>
</organism>
<comment type="caution">
    <text evidence="2">The sequence shown here is derived from an EMBL/GenBank/DDBJ whole genome shotgun (WGS) entry which is preliminary data.</text>
</comment>
<evidence type="ECO:0000256" key="1">
    <source>
        <dbReference type="SAM" id="SignalP"/>
    </source>
</evidence>
<protein>
    <submittedName>
        <fullName evidence="2">Triacylglycerol esterase/lipase EstA (Alpha/beta hydrolase family)</fullName>
    </submittedName>
</protein>
<feature type="chain" id="PRO_5046745702" evidence="1">
    <location>
        <begin position="28"/>
        <end position="316"/>
    </location>
</feature>
<dbReference type="InterPro" id="IPR029058">
    <property type="entry name" value="AB_hydrolase_fold"/>
</dbReference>
<evidence type="ECO:0000313" key="3">
    <source>
        <dbReference type="Proteomes" id="UP001185069"/>
    </source>
</evidence>
<keyword evidence="2" id="KW-0378">Hydrolase</keyword>
<proteinExistence type="predicted"/>
<evidence type="ECO:0000313" key="2">
    <source>
        <dbReference type="EMBL" id="MDR6270901.1"/>
    </source>
</evidence>
<reference evidence="2 3" key="1">
    <citation type="submission" date="2023-07" db="EMBL/GenBank/DDBJ databases">
        <title>Sequencing the genomes of 1000 actinobacteria strains.</title>
        <authorList>
            <person name="Klenk H.-P."/>
        </authorList>
    </citation>
    <scope>NUCLEOTIDE SEQUENCE [LARGE SCALE GENOMIC DNA]</scope>
    <source>
        <strain evidence="2 3">DSM 14555</strain>
    </source>
</reference>
<dbReference type="EMBL" id="JAVDQF010000001">
    <property type="protein sequence ID" value="MDR6270901.1"/>
    <property type="molecule type" value="Genomic_DNA"/>
</dbReference>
<dbReference type="Proteomes" id="UP001185069">
    <property type="component" value="Unassembled WGS sequence"/>
</dbReference>
<keyword evidence="3" id="KW-1185">Reference proteome</keyword>
<gene>
    <name evidence="2" type="ORF">JOE69_003139</name>
</gene>
<dbReference type="Pfam" id="PF01674">
    <property type="entry name" value="Lipase_2"/>
    <property type="match status" value="1"/>
</dbReference>
<name>A0ABU1JGB5_9MICC</name>
<sequence>MKKVASTLAVFTASAALVWATGMPAQASGIGPQSDDFLATYAYSQLNPGVQPTGSNNWSCKPSEQNPRPVVLVHGTFENQYADWSNLAPVLQRTGYCVFSLDYGKNRDSVAAIPPGVNGTGDIAASAKELGGFVDKVLAATGAGKVDIVGHSQGGMMPRQYLKAEGGAAKVQNLVGIAPSSHGTTGFGTSKLIGQLSRFGVTQAIAGKAAEQQTAGSDFLNQLNAGGDTLPGVNYTVIVTKYDQVVTPYESGFLEAGPGATVNNITLQNGCEVDASDHLNIVNSPRAIYFVQKALNPQFRNGILDIAPCTVRAPSI</sequence>
<dbReference type="PANTHER" id="PTHR32015">
    <property type="entry name" value="FASTING INDUCED LIPASE"/>
    <property type="match status" value="1"/>
</dbReference>
<dbReference type="Gene3D" id="3.40.50.1820">
    <property type="entry name" value="alpha/beta hydrolase"/>
    <property type="match status" value="1"/>
</dbReference>
<feature type="signal peptide" evidence="1">
    <location>
        <begin position="1"/>
        <end position="27"/>
    </location>
</feature>
<dbReference type="PANTHER" id="PTHR32015:SF1">
    <property type="entry name" value="LIPASE"/>
    <property type="match status" value="1"/>
</dbReference>
<dbReference type="SUPFAM" id="SSF53474">
    <property type="entry name" value="alpha/beta-Hydrolases"/>
    <property type="match status" value="1"/>
</dbReference>
<dbReference type="InterPro" id="IPR002918">
    <property type="entry name" value="Lipase_EstA/Esterase_EstB"/>
</dbReference>